<keyword evidence="1" id="KW-1133">Transmembrane helix</keyword>
<dbReference type="InParanoid" id="A0A543B461"/>
<organism evidence="3 4">
    <name type="scientific">Stackebrandtia endophytica</name>
    <dbReference type="NCBI Taxonomy" id="1496996"/>
    <lineage>
        <taxon>Bacteria</taxon>
        <taxon>Bacillati</taxon>
        <taxon>Actinomycetota</taxon>
        <taxon>Actinomycetes</taxon>
        <taxon>Glycomycetales</taxon>
        <taxon>Glycomycetaceae</taxon>
        <taxon>Stackebrandtia</taxon>
    </lineage>
</organism>
<dbReference type="Proteomes" id="UP000317043">
    <property type="component" value="Unassembled WGS sequence"/>
</dbReference>
<evidence type="ECO:0000313" key="4">
    <source>
        <dbReference type="Proteomes" id="UP000317043"/>
    </source>
</evidence>
<evidence type="ECO:0000256" key="1">
    <source>
        <dbReference type="SAM" id="Phobius"/>
    </source>
</evidence>
<gene>
    <name evidence="3" type="ORF">FB566_5226</name>
</gene>
<keyword evidence="1" id="KW-0812">Transmembrane</keyword>
<sequence>MGGSALRLKRLLVSAAVTAAAATVLLPGVATAKVSNVSVSPQTVEAGHHITITGACDNGATSATMWYGNLDGDGEPFVQLDNVKGDDESISGTLLISDATAPGSYLAVMQCSAQATVLGTAQFNVASGGTNAGGGSAAEGVDLILFIGGGMLLLAAVAGTFYYRHNERTSTG</sequence>
<keyword evidence="2" id="KW-0732">Signal</keyword>
<accession>A0A543B461</accession>
<evidence type="ECO:0000256" key="2">
    <source>
        <dbReference type="SAM" id="SignalP"/>
    </source>
</evidence>
<evidence type="ECO:0000313" key="3">
    <source>
        <dbReference type="EMBL" id="TQL79616.1"/>
    </source>
</evidence>
<dbReference type="AlphaFoldDB" id="A0A543B461"/>
<evidence type="ECO:0008006" key="5">
    <source>
        <dbReference type="Google" id="ProtNLM"/>
    </source>
</evidence>
<protein>
    <recommendedName>
        <fullName evidence="5">Ig-like domain-containing protein</fullName>
    </recommendedName>
</protein>
<name>A0A543B461_9ACTN</name>
<reference evidence="3 4" key="1">
    <citation type="submission" date="2019-06" db="EMBL/GenBank/DDBJ databases">
        <title>Sequencing the genomes of 1000 actinobacteria strains.</title>
        <authorList>
            <person name="Klenk H.-P."/>
        </authorList>
    </citation>
    <scope>NUCLEOTIDE SEQUENCE [LARGE SCALE GENOMIC DNA]</scope>
    <source>
        <strain evidence="3 4">DSM 45928</strain>
    </source>
</reference>
<keyword evidence="4" id="KW-1185">Reference proteome</keyword>
<feature type="transmembrane region" description="Helical" evidence="1">
    <location>
        <begin position="143"/>
        <end position="163"/>
    </location>
</feature>
<feature type="signal peptide" evidence="2">
    <location>
        <begin position="1"/>
        <end position="32"/>
    </location>
</feature>
<dbReference type="EMBL" id="VFOW01000001">
    <property type="protein sequence ID" value="TQL79616.1"/>
    <property type="molecule type" value="Genomic_DNA"/>
</dbReference>
<comment type="caution">
    <text evidence="3">The sequence shown here is derived from an EMBL/GenBank/DDBJ whole genome shotgun (WGS) entry which is preliminary data.</text>
</comment>
<feature type="chain" id="PRO_5021726102" description="Ig-like domain-containing protein" evidence="2">
    <location>
        <begin position="33"/>
        <end position="172"/>
    </location>
</feature>
<keyword evidence="1" id="KW-0472">Membrane</keyword>
<proteinExistence type="predicted"/>